<dbReference type="Proteomes" id="UP000638648">
    <property type="component" value="Unassembled WGS sequence"/>
</dbReference>
<accession>A0A927N9D9</accession>
<protein>
    <submittedName>
        <fullName evidence="1">Uncharacterized protein</fullName>
    </submittedName>
</protein>
<name>A0A927N9D9_9ACTN</name>
<dbReference type="AlphaFoldDB" id="A0A927N9D9"/>
<dbReference type="EMBL" id="JADBEM010000001">
    <property type="protein sequence ID" value="MBE1612643.1"/>
    <property type="molecule type" value="Genomic_DNA"/>
</dbReference>
<sequence length="44" mass="4446">MALAPGGIEGCLARPGCEPVQVGAVHEKVADNRELAGAAARRGF</sequence>
<evidence type="ECO:0000313" key="1">
    <source>
        <dbReference type="EMBL" id="MBE1612643.1"/>
    </source>
</evidence>
<proteinExistence type="predicted"/>
<reference evidence="1" key="1">
    <citation type="submission" date="2020-10" db="EMBL/GenBank/DDBJ databases">
        <title>Sequencing the genomes of 1000 actinobacteria strains.</title>
        <authorList>
            <person name="Klenk H.-P."/>
        </authorList>
    </citation>
    <scope>NUCLEOTIDE SEQUENCE</scope>
    <source>
        <strain evidence="1">DSM 45354</strain>
    </source>
</reference>
<gene>
    <name evidence="1" type="ORF">HEB94_009491</name>
</gene>
<keyword evidence="2" id="KW-1185">Reference proteome</keyword>
<comment type="caution">
    <text evidence="1">The sequence shown here is derived from an EMBL/GenBank/DDBJ whole genome shotgun (WGS) entry which is preliminary data.</text>
</comment>
<organism evidence="1 2">
    <name type="scientific">Actinopolymorpha pittospori</name>
    <dbReference type="NCBI Taxonomy" id="648752"/>
    <lineage>
        <taxon>Bacteria</taxon>
        <taxon>Bacillati</taxon>
        <taxon>Actinomycetota</taxon>
        <taxon>Actinomycetes</taxon>
        <taxon>Propionibacteriales</taxon>
        <taxon>Actinopolymorphaceae</taxon>
        <taxon>Actinopolymorpha</taxon>
    </lineage>
</organism>
<evidence type="ECO:0000313" key="2">
    <source>
        <dbReference type="Proteomes" id="UP000638648"/>
    </source>
</evidence>